<dbReference type="OrthoDB" id="9806785at2"/>
<feature type="transmembrane region" description="Helical" evidence="5">
    <location>
        <begin position="37"/>
        <end position="60"/>
    </location>
</feature>
<keyword evidence="3 5" id="KW-1133">Transmembrane helix</keyword>
<feature type="transmembrane region" description="Helical" evidence="5">
    <location>
        <begin position="101"/>
        <end position="124"/>
    </location>
</feature>
<organism evidence="6 7">
    <name type="scientific">Flavilitoribacter nigricans (strain ATCC 23147 / DSM 23189 / NBRC 102662 / NCIMB 1420 / SS-2)</name>
    <name type="common">Lewinella nigricans</name>
    <dbReference type="NCBI Taxonomy" id="1122177"/>
    <lineage>
        <taxon>Bacteria</taxon>
        <taxon>Pseudomonadati</taxon>
        <taxon>Bacteroidota</taxon>
        <taxon>Saprospiria</taxon>
        <taxon>Saprospirales</taxon>
        <taxon>Lewinellaceae</taxon>
        <taxon>Flavilitoribacter</taxon>
    </lineage>
</organism>
<dbReference type="PANTHER" id="PTHR10361:SF24">
    <property type="entry name" value="P3 PROTEIN"/>
    <property type="match status" value="1"/>
</dbReference>
<feature type="transmembrane region" description="Helical" evidence="5">
    <location>
        <begin position="136"/>
        <end position="157"/>
    </location>
</feature>
<reference evidence="6 7" key="1">
    <citation type="submission" date="2017-10" db="EMBL/GenBank/DDBJ databases">
        <title>The draft genome sequence of Lewinella nigricans NBRC 102662.</title>
        <authorList>
            <person name="Wang K."/>
        </authorList>
    </citation>
    <scope>NUCLEOTIDE SEQUENCE [LARGE SCALE GENOMIC DNA]</scope>
    <source>
        <strain evidence="6 7">NBRC 102662</strain>
    </source>
</reference>
<dbReference type="InterPro" id="IPR002657">
    <property type="entry name" value="BilAc:Na_symport/Acr3"/>
</dbReference>
<comment type="subcellular location">
    <subcellularLocation>
        <location evidence="1">Membrane</location>
        <topology evidence="1">Multi-pass membrane protein</topology>
    </subcellularLocation>
</comment>
<feature type="transmembrane region" description="Helical" evidence="5">
    <location>
        <begin position="264"/>
        <end position="283"/>
    </location>
</feature>
<feature type="transmembrane region" description="Helical" evidence="5">
    <location>
        <begin position="207"/>
        <end position="228"/>
    </location>
</feature>
<keyword evidence="7" id="KW-1185">Reference proteome</keyword>
<accession>A0A2D0N852</accession>
<dbReference type="AlphaFoldDB" id="A0A2D0N852"/>
<evidence type="ECO:0000313" key="6">
    <source>
        <dbReference type="EMBL" id="PHN04694.1"/>
    </source>
</evidence>
<comment type="caution">
    <text evidence="6">The sequence shown here is derived from an EMBL/GenBank/DDBJ whole genome shotgun (WGS) entry which is preliminary data.</text>
</comment>
<proteinExistence type="predicted"/>
<dbReference type="InterPro" id="IPR038770">
    <property type="entry name" value="Na+/solute_symporter_sf"/>
</dbReference>
<feature type="transmembrane region" description="Helical" evidence="5">
    <location>
        <begin position="6"/>
        <end position="25"/>
    </location>
</feature>
<dbReference type="Gene3D" id="1.20.1530.20">
    <property type="match status" value="1"/>
</dbReference>
<evidence type="ECO:0000313" key="7">
    <source>
        <dbReference type="Proteomes" id="UP000223913"/>
    </source>
</evidence>
<evidence type="ECO:0000256" key="5">
    <source>
        <dbReference type="SAM" id="Phobius"/>
    </source>
</evidence>
<dbReference type="Pfam" id="PF01758">
    <property type="entry name" value="SBF"/>
    <property type="match status" value="1"/>
</dbReference>
<feature type="transmembrane region" description="Helical" evidence="5">
    <location>
        <begin position="240"/>
        <end position="258"/>
    </location>
</feature>
<sequence>MNLVDILIGGILAFIMFSVGLSLTWRNFVVTFARPRAYLGGLFLQIIVLPTLAFTIATLADLPPAFKVGIMILSTCPGGTTSNFVTYLLNANTALSISLTVTNSFLALITVPLIVSFSVNYFMGSQADISLPIGQTIQQILSVILAPTFAGLLVRRYFPNFAVSTQRPLKWITVILLAILFIIKFFAGEDQGGTGITLSDIRQIIPYSFVGNFLNLMAGFGLATLLRLGTNDKLTMGVEVGIQNTSLAFLIGGTLLGNEDTLKPALVYAMFTFFTALIYGLIVKPEEWKAFKKLFLFWKKAPVETKEENERTTVDG</sequence>
<evidence type="ECO:0000256" key="3">
    <source>
        <dbReference type="ARBA" id="ARBA00022989"/>
    </source>
</evidence>
<protein>
    <submittedName>
        <fullName evidence="6">Bile acid:sodium symporter</fullName>
    </submittedName>
</protein>
<dbReference type="Proteomes" id="UP000223913">
    <property type="component" value="Unassembled WGS sequence"/>
</dbReference>
<dbReference type="RefSeq" id="WP_099151753.1">
    <property type="nucleotide sequence ID" value="NZ_PDUD01000024.1"/>
</dbReference>
<dbReference type="PANTHER" id="PTHR10361">
    <property type="entry name" value="SODIUM-BILE ACID COTRANSPORTER"/>
    <property type="match status" value="1"/>
</dbReference>
<feature type="transmembrane region" description="Helical" evidence="5">
    <location>
        <begin position="169"/>
        <end position="187"/>
    </location>
</feature>
<evidence type="ECO:0000256" key="2">
    <source>
        <dbReference type="ARBA" id="ARBA00022692"/>
    </source>
</evidence>
<gene>
    <name evidence="6" type="ORF">CRP01_19450</name>
</gene>
<keyword evidence="4 5" id="KW-0472">Membrane</keyword>
<dbReference type="EMBL" id="PDUD01000024">
    <property type="protein sequence ID" value="PHN04694.1"/>
    <property type="molecule type" value="Genomic_DNA"/>
</dbReference>
<keyword evidence="2 5" id="KW-0812">Transmembrane</keyword>
<evidence type="ECO:0000256" key="4">
    <source>
        <dbReference type="ARBA" id="ARBA00023136"/>
    </source>
</evidence>
<evidence type="ECO:0000256" key="1">
    <source>
        <dbReference type="ARBA" id="ARBA00004141"/>
    </source>
</evidence>
<feature type="transmembrane region" description="Helical" evidence="5">
    <location>
        <begin position="66"/>
        <end position="89"/>
    </location>
</feature>
<dbReference type="GO" id="GO:0016020">
    <property type="term" value="C:membrane"/>
    <property type="evidence" value="ECO:0007669"/>
    <property type="project" value="UniProtKB-SubCell"/>
</dbReference>
<name>A0A2D0N852_FLAN2</name>
<dbReference type="InterPro" id="IPR004710">
    <property type="entry name" value="Bilac:Na_transpt"/>
</dbReference>